<dbReference type="RefSeq" id="YP_009395568.1">
    <property type="nucleotide sequence ID" value="NC_035278.1"/>
</dbReference>
<dbReference type="AlphaFoldDB" id="A0A1Z1MEN3"/>
<reference evidence="1" key="1">
    <citation type="journal article" date="2017" name="J. Phycol.">
        <title>Analysis of chloroplast genomes and a supermatrix inform reclassification of the Rhodomelaceae (Rhodophyta).</title>
        <authorList>
            <person name="Diaz-Tapia P."/>
            <person name="Maggs C.A."/>
            <person name="West J.A."/>
            <person name="Verbruggen H."/>
        </authorList>
    </citation>
    <scope>NUCLEOTIDE SEQUENCE</scope>
    <source>
        <strain evidence="1">PD831</strain>
    </source>
</reference>
<geneLocation type="chloroplast" evidence="1"/>
<dbReference type="GeneID" id="33357537"/>
<accession>A0A1Z1MEN3</accession>
<evidence type="ECO:0000313" key="1">
    <source>
        <dbReference type="EMBL" id="ARW64500.1"/>
    </source>
</evidence>
<dbReference type="EMBL" id="MF101433">
    <property type="protein sequence ID" value="ARW64500.1"/>
    <property type="molecule type" value="Genomic_DNA"/>
</dbReference>
<protein>
    <recommendedName>
        <fullName evidence="2">Reverse transcriptase N-terminal domain-containing protein</fullName>
    </recommendedName>
</protein>
<name>A0A1Z1MEN3_9FLOR</name>
<organism evidence="1">
    <name type="scientific">Vertebrata isogona</name>
    <dbReference type="NCBI Taxonomy" id="2006944"/>
    <lineage>
        <taxon>Eukaryota</taxon>
        <taxon>Rhodophyta</taxon>
        <taxon>Florideophyceae</taxon>
        <taxon>Rhodymeniophycidae</taxon>
        <taxon>Ceramiales</taxon>
        <taxon>Rhodomelaceae</taxon>
        <taxon>Polysiphonioideae</taxon>
        <taxon>Vertebrata</taxon>
    </lineage>
</organism>
<keyword evidence="1" id="KW-0150">Chloroplast</keyword>
<gene>
    <name evidence="1" type="primary">ConsOrf5</name>
</gene>
<proteinExistence type="predicted"/>
<sequence>MYISLVKCKSKKYLFHAKSCWQNFSWNKIHLRIFMLVKQILIETKKHNLNNVYKLQNYLINSNELKIFELNKIMSKVYFFYYKKEKKKHINTNKFKLELINNIFDVNTLKTEDFTLIKKKLKENLIYACIKPVYQARSTKFINKYKNLSNLDCYINNNKYYYYSSNKFMIKKLKQYSYIKKLIANFLHTNSCLDIHEIFYSKKTLNLNQLNYSLNLFDTIKDNNLLCLLNQIILHDSTWHNFSQLKKEKNLMTLKSKKLYNIKPNHTSIFKSFKIYLRLFFTIKKSRIFKHILLKTVDSSLFRKLIQLYQNWYCKIKPFVSININNICNICINHLIYIWIKKKKSLHYNIMRLIYIINAKLNKFVYLSNINKYYTNYYYLAN</sequence>
<keyword evidence="1" id="KW-0934">Plastid</keyword>
<evidence type="ECO:0008006" key="2">
    <source>
        <dbReference type="Google" id="ProtNLM"/>
    </source>
</evidence>